<dbReference type="STRING" id="1325335.GCA_001418025_00123"/>
<evidence type="ECO:0000313" key="2">
    <source>
        <dbReference type="Proteomes" id="UP000182738"/>
    </source>
</evidence>
<reference evidence="2" key="1">
    <citation type="submission" date="2015-08" db="EMBL/GenBank/DDBJ databases">
        <authorList>
            <person name="Varghese N."/>
        </authorList>
    </citation>
    <scope>NUCLEOTIDE SEQUENCE [LARGE SCALE GENOMIC DNA]</scope>
    <source>
        <strain evidence="2">DSM 27374</strain>
    </source>
</reference>
<accession>A0A0K6GJB1</accession>
<keyword evidence="2" id="KW-1185">Reference proteome</keyword>
<name>A0A0K6GJB1_9BACL</name>
<proteinExistence type="predicted"/>
<dbReference type="RefSeq" id="WP_255350591.1">
    <property type="nucleotide sequence ID" value="NZ_BAABDZ010000019.1"/>
</dbReference>
<sequence length="42" mass="5065">MREKEQKEQLYYDENGVSEVTEQITDAYISGVIEQEDEQKRR</sequence>
<dbReference type="Proteomes" id="UP000182738">
    <property type="component" value="Unassembled WGS sequence"/>
</dbReference>
<dbReference type="AlphaFoldDB" id="A0A0K6GJB1"/>
<protein>
    <submittedName>
        <fullName evidence="1">Uncharacterized protein</fullName>
    </submittedName>
</protein>
<evidence type="ECO:0000313" key="1">
    <source>
        <dbReference type="EMBL" id="CUA78819.1"/>
    </source>
</evidence>
<organism evidence="1 2">
    <name type="scientific">Anoxybacillus suryakundensis</name>
    <dbReference type="NCBI Taxonomy" id="1325335"/>
    <lineage>
        <taxon>Bacteria</taxon>
        <taxon>Bacillati</taxon>
        <taxon>Bacillota</taxon>
        <taxon>Bacilli</taxon>
        <taxon>Bacillales</taxon>
        <taxon>Anoxybacillaceae</taxon>
        <taxon>Anoxybacillus</taxon>
    </lineage>
</organism>
<gene>
    <name evidence="1" type="ORF">Ga0061060_101129</name>
</gene>
<dbReference type="EMBL" id="CYGZ01000001">
    <property type="protein sequence ID" value="CUA78819.1"/>
    <property type="molecule type" value="Genomic_DNA"/>
</dbReference>